<feature type="region of interest" description="Disordered" evidence="1">
    <location>
        <begin position="151"/>
        <end position="186"/>
    </location>
</feature>
<evidence type="ECO:0000313" key="3">
    <source>
        <dbReference type="Proteomes" id="UP001189429"/>
    </source>
</evidence>
<comment type="caution">
    <text evidence="2">The sequence shown here is derived from an EMBL/GenBank/DDBJ whole genome shotgun (WGS) entry which is preliminary data.</text>
</comment>
<organism evidence="2 3">
    <name type="scientific">Prorocentrum cordatum</name>
    <dbReference type="NCBI Taxonomy" id="2364126"/>
    <lineage>
        <taxon>Eukaryota</taxon>
        <taxon>Sar</taxon>
        <taxon>Alveolata</taxon>
        <taxon>Dinophyceae</taxon>
        <taxon>Prorocentrales</taxon>
        <taxon>Prorocentraceae</taxon>
        <taxon>Prorocentrum</taxon>
    </lineage>
</organism>
<gene>
    <name evidence="2" type="ORF">PCOR1329_LOCUS47752</name>
</gene>
<evidence type="ECO:0000313" key="2">
    <source>
        <dbReference type="EMBL" id="CAK0857764.1"/>
    </source>
</evidence>
<feature type="compositionally biased region" description="Low complexity" evidence="1">
    <location>
        <begin position="603"/>
        <end position="620"/>
    </location>
</feature>
<feature type="region of interest" description="Disordered" evidence="1">
    <location>
        <begin position="592"/>
        <end position="627"/>
    </location>
</feature>
<keyword evidence="3" id="KW-1185">Reference proteome</keyword>
<feature type="region of interest" description="Disordered" evidence="1">
    <location>
        <begin position="665"/>
        <end position="689"/>
    </location>
</feature>
<evidence type="ECO:0000256" key="1">
    <source>
        <dbReference type="SAM" id="MobiDB-lite"/>
    </source>
</evidence>
<dbReference type="Proteomes" id="UP001189429">
    <property type="component" value="Unassembled WGS sequence"/>
</dbReference>
<sequence length="713" mass="75740">MNANARTAALIRNWMVLVDTGRREDGGSASAWIFEVCWQDAGCRVSQIMAMAGCFHEGRDPAVARRAEGQVWRATPAPTVPGRSHECLLGSVGGAKVLVEVGEDAEAGGRWALREEAPTATAENCGDSAEAAGGWRQRGAAACVGAAAAAPGHRSGVRGRGRAAIGHGRGRRDEAPAEPGATGWRQFDWRGGAAEGAGAAEGQKDPGDEEYSLRVDFDEAACLAGPLSEYHAVFEAPAALRPPEPERRRINMKYKTIKIGPVEAPPSVSVLTHKGAPAESEAPPEISLACVAPSQGAGSVVSPVCRRVHPHVVVPLGGLVFVLPSEGGGQAVLWSPEEVHRLCMPQTKLELLVEEELRYYYAGTALPTQTTHLSRTTSKNYSPLLTTSIDGMVCIYRPTGDSSDIRIVDEGAGILRRECWDRAVGGQSPEESFDPKVQAGRVPNRTVECVVKPGTAVAVSAHLIDDSWYSAAKDGGGGVHLHQKLVPPGTPFLPGKPSLKSDKDWWVVELLQDPGSAEQGVCWLVVRPARLFEIPAAPEPAPPHTAKAASFWHVPFVNGEVVASLSPVALAHEVTLSIGRSPSEPHCVTAALDESGPAGAGSGRPAAADPRRPAAAGVGPQRKPGGARLTLIRDSVQGASDSCSTRRWAPRPAAAFWAAGRRRLPATRTSRGAQAPRGRPRRVRGRCPSGRCRARRTDWSAVRMWARETRRWS</sequence>
<name>A0ABN9UE19_9DINO</name>
<accession>A0ABN9UE19</accession>
<protein>
    <submittedName>
        <fullName evidence="2">Uncharacterized protein</fullName>
    </submittedName>
</protein>
<reference evidence="2" key="1">
    <citation type="submission" date="2023-10" db="EMBL/GenBank/DDBJ databases">
        <authorList>
            <person name="Chen Y."/>
            <person name="Shah S."/>
            <person name="Dougan E. K."/>
            <person name="Thang M."/>
            <person name="Chan C."/>
        </authorList>
    </citation>
    <scope>NUCLEOTIDE SEQUENCE [LARGE SCALE GENOMIC DNA]</scope>
</reference>
<proteinExistence type="predicted"/>
<dbReference type="EMBL" id="CAUYUJ010015754">
    <property type="protein sequence ID" value="CAK0857764.1"/>
    <property type="molecule type" value="Genomic_DNA"/>
</dbReference>